<dbReference type="GO" id="GO:0003677">
    <property type="term" value="F:DNA binding"/>
    <property type="evidence" value="ECO:0007669"/>
    <property type="project" value="UniProtKB-KW"/>
</dbReference>
<dbReference type="Proteomes" id="UP000267096">
    <property type="component" value="Unassembled WGS sequence"/>
</dbReference>
<comment type="function">
    <text evidence="1">DNA polymerase II participates in chromosomal DNA replication.</text>
</comment>
<dbReference type="GO" id="GO:0008270">
    <property type="term" value="F:zinc ion binding"/>
    <property type="evidence" value="ECO:0007669"/>
    <property type="project" value="UniProtKB-KW"/>
</dbReference>
<dbReference type="EC" id="2.7.7.7" evidence="1"/>
<protein>
    <recommendedName>
        <fullName evidence="1">DNA polymerase epsilon catalytic subunit</fullName>
        <ecNumber evidence="1">2.7.7.7</ecNumber>
    </recommendedName>
</protein>
<comment type="subcellular location">
    <subcellularLocation>
        <location evidence="1">Nucleus</location>
    </subcellularLocation>
</comment>
<dbReference type="Gene3D" id="1.10.287.690">
    <property type="entry name" value="Helix hairpin bin"/>
    <property type="match status" value="1"/>
</dbReference>
<dbReference type="AlphaFoldDB" id="A0A0M3J5I2"/>
<sequence>MACIYNTPDAKCKRVMRWEWRGEVVPATKGEYERIFQQLENEKFGKPPKPFHSLDREERASIEKKRVQDYCRRAYGKTHMTRNEFRYTTICQCENAFYVDTVKAFRDRRYKYKALLKKAKSALSEVPEDDANALKSAQGRVVLYESLQLAHKCILNSFYGYVMRKGLFLNFFC</sequence>
<dbReference type="GO" id="GO:0008622">
    <property type="term" value="C:epsilon DNA polymerase complex"/>
    <property type="evidence" value="ECO:0007669"/>
    <property type="project" value="InterPro"/>
</dbReference>
<keyword evidence="1" id="KW-0235">DNA replication</keyword>
<dbReference type="GO" id="GO:0045004">
    <property type="term" value="P:DNA replication proofreading"/>
    <property type="evidence" value="ECO:0007669"/>
    <property type="project" value="TreeGrafter"/>
</dbReference>
<comment type="catalytic activity">
    <reaction evidence="1">
        <text>DNA(n) + a 2'-deoxyribonucleoside 5'-triphosphate = DNA(n+1) + diphosphate</text>
        <dbReference type="Rhea" id="RHEA:22508"/>
        <dbReference type="Rhea" id="RHEA-COMP:17339"/>
        <dbReference type="Rhea" id="RHEA-COMP:17340"/>
        <dbReference type="ChEBI" id="CHEBI:33019"/>
        <dbReference type="ChEBI" id="CHEBI:61560"/>
        <dbReference type="ChEBI" id="CHEBI:173112"/>
        <dbReference type="EC" id="2.7.7.7"/>
    </reaction>
</comment>
<gene>
    <name evidence="2" type="ORF">ASIM_LOCUS2664</name>
</gene>
<dbReference type="InterPro" id="IPR043502">
    <property type="entry name" value="DNA/RNA_pol_sf"/>
</dbReference>
<keyword evidence="1" id="KW-0863">Zinc-finger</keyword>
<name>A0A0M3J5I2_ANISI</name>
<accession>A0A0M3J5I2</accession>
<evidence type="ECO:0000313" key="2">
    <source>
        <dbReference type="EMBL" id="VDK20358.1"/>
    </source>
</evidence>
<dbReference type="PANTHER" id="PTHR10670:SF0">
    <property type="entry name" value="DNA POLYMERASE EPSILON CATALYTIC SUBUNIT A"/>
    <property type="match status" value="1"/>
</dbReference>
<keyword evidence="1" id="KW-0862">Zinc</keyword>
<dbReference type="GO" id="GO:0006272">
    <property type="term" value="P:leading strand elongation"/>
    <property type="evidence" value="ECO:0007669"/>
    <property type="project" value="TreeGrafter"/>
</dbReference>
<evidence type="ECO:0000313" key="4">
    <source>
        <dbReference type="WBParaSite" id="ASIM_0000281301-mRNA-1"/>
    </source>
</evidence>
<keyword evidence="1" id="KW-0479">Metal-binding</keyword>
<keyword evidence="1" id="KW-0808">Transferase</keyword>
<keyword evidence="3" id="KW-1185">Reference proteome</keyword>
<dbReference type="GO" id="GO:0051539">
    <property type="term" value="F:4 iron, 4 sulfur cluster binding"/>
    <property type="evidence" value="ECO:0007669"/>
    <property type="project" value="UniProtKB-KW"/>
</dbReference>
<dbReference type="OrthoDB" id="10054668at2759"/>
<comment type="cofactor">
    <cofactor evidence="1">
        <name>[4Fe-4S] cluster</name>
        <dbReference type="ChEBI" id="CHEBI:49883"/>
    </cofactor>
</comment>
<evidence type="ECO:0000256" key="1">
    <source>
        <dbReference type="RuleBase" id="RU365029"/>
    </source>
</evidence>
<keyword evidence="1" id="KW-0238">DNA-binding</keyword>
<dbReference type="GO" id="GO:0006297">
    <property type="term" value="P:nucleotide-excision repair, DNA gap filling"/>
    <property type="evidence" value="ECO:0007669"/>
    <property type="project" value="TreeGrafter"/>
</dbReference>
<evidence type="ECO:0000313" key="3">
    <source>
        <dbReference type="Proteomes" id="UP000267096"/>
    </source>
</evidence>
<keyword evidence="1" id="KW-0411">Iron-sulfur</keyword>
<dbReference type="SUPFAM" id="SSF56672">
    <property type="entry name" value="DNA/RNA polymerases"/>
    <property type="match status" value="1"/>
</dbReference>
<keyword evidence="1" id="KW-0408">Iron</keyword>
<keyword evidence="1" id="KW-0004">4Fe-4S</keyword>
<keyword evidence="1" id="KW-0239">DNA-directed DNA polymerase</keyword>
<comment type="similarity">
    <text evidence="1">Belongs to the DNA polymerase type-B family.</text>
</comment>
<proteinExistence type="inferred from homology"/>
<dbReference type="InterPro" id="IPR029703">
    <property type="entry name" value="POL2"/>
</dbReference>
<organism evidence="4">
    <name type="scientific">Anisakis simplex</name>
    <name type="common">Herring worm</name>
    <dbReference type="NCBI Taxonomy" id="6269"/>
    <lineage>
        <taxon>Eukaryota</taxon>
        <taxon>Metazoa</taxon>
        <taxon>Ecdysozoa</taxon>
        <taxon>Nematoda</taxon>
        <taxon>Chromadorea</taxon>
        <taxon>Rhabditida</taxon>
        <taxon>Spirurina</taxon>
        <taxon>Ascaridomorpha</taxon>
        <taxon>Ascaridoidea</taxon>
        <taxon>Anisakidae</taxon>
        <taxon>Anisakis</taxon>
        <taxon>Anisakis simplex complex</taxon>
    </lineage>
</organism>
<keyword evidence="1" id="KW-0539">Nucleus</keyword>
<dbReference type="GO" id="GO:0003887">
    <property type="term" value="F:DNA-directed DNA polymerase activity"/>
    <property type="evidence" value="ECO:0007669"/>
    <property type="project" value="UniProtKB-KW"/>
</dbReference>
<dbReference type="PANTHER" id="PTHR10670">
    <property type="entry name" value="DNA POLYMERASE EPSILON CATALYTIC SUBUNIT A"/>
    <property type="match status" value="1"/>
</dbReference>
<reference evidence="2 3" key="2">
    <citation type="submission" date="2018-11" db="EMBL/GenBank/DDBJ databases">
        <authorList>
            <consortium name="Pathogen Informatics"/>
        </authorList>
    </citation>
    <scope>NUCLEOTIDE SEQUENCE [LARGE SCALE GENOMIC DNA]</scope>
</reference>
<dbReference type="GO" id="GO:0000278">
    <property type="term" value="P:mitotic cell cycle"/>
    <property type="evidence" value="ECO:0007669"/>
    <property type="project" value="TreeGrafter"/>
</dbReference>
<dbReference type="GO" id="GO:0006287">
    <property type="term" value="P:base-excision repair, gap-filling"/>
    <property type="evidence" value="ECO:0007669"/>
    <property type="project" value="TreeGrafter"/>
</dbReference>
<dbReference type="EMBL" id="UYRR01003678">
    <property type="protein sequence ID" value="VDK20358.1"/>
    <property type="molecule type" value="Genomic_DNA"/>
</dbReference>
<dbReference type="WBParaSite" id="ASIM_0000281301-mRNA-1">
    <property type="protein sequence ID" value="ASIM_0000281301-mRNA-1"/>
    <property type="gene ID" value="ASIM_0000281301"/>
</dbReference>
<keyword evidence="1" id="KW-0548">Nucleotidyltransferase</keyword>
<reference evidence="4" key="1">
    <citation type="submission" date="2017-02" db="UniProtKB">
        <authorList>
            <consortium name="WormBaseParasite"/>
        </authorList>
    </citation>
    <scope>IDENTIFICATION</scope>
</reference>
<dbReference type="GO" id="GO:0008310">
    <property type="term" value="F:single-stranded DNA 3'-5' DNA exonuclease activity"/>
    <property type="evidence" value="ECO:0007669"/>
    <property type="project" value="TreeGrafter"/>
</dbReference>